<gene>
    <name evidence="2" type="ORF">SAMN04489732_101851</name>
</gene>
<dbReference type="RefSeq" id="WP_177231165.1">
    <property type="nucleotide sequence ID" value="NZ_FOEF01000001.1"/>
</dbReference>
<sequence length="46" mass="5068">MNEGWYRLWEVIVGAVGIRAGVIAVAFALLVVLDERRKKAPPMKGS</sequence>
<dbReference type="AlphaFoldDB" id="A0A1H8RLR3"/>
<evidence type="ECO:0000256" key="1">
    <source>
        <dbReference type="SAM" id="Phobius"/>
    </source>
</evidence>
<dbReference type="EMBL" id="FOEF01000001">
    <property type="protein sequence ID" value="SEO67296.1"/>
    <property type="molecule type" value="Genomic_DNA"/>
</dbReference>
<keyword evidence="1" id="KW-0472">Membrane</keyword>
<keyword evidence="3" id="KW-1185">Reference proteome</keyword>
<evidence type="ECO:0000313" key="3">
    <source>
        <dbReference type="Proteomes" id="UP000198582"/>
    </source>
</evidence>
<accession>A0A1H8RLR3</accession>
<feature type="transmembrane region" description="Helical" evidence="1">
    <location>
        <begin position="12"/>
        <end position="33"/>
    </location>
</feature>
<evidence type="ECO:0000313" key="2">
    <source>
        <dbReference type="EMBL" id="SEO67296.1"/>
    </source>
</evidence>
<organism evidence="2 3">
    <name type="scientific">Amycolatopsis saalfeldensis</name>
    <dbReference type="NCBI Taxonomy" id="394193"/>
    <lineage>
        <taxon>Bacteria</taxon>
        <taxon>Bacillati</taxon>
        <taxon>Actinomycetota</taxon>
        <taxon>Actinomycetes</taxon>
        <taxon>Pseudonocardiales</taxon>
        <taxon>Pseudonocardiaceae</taxon>
        <taxon>Amycolatopsis</taxon>
    </lineage>
</organism>
<keyword evidence="1" id="KW-1133">Transmembrane helix</keyword>
<keyword evidence="1" id="KW-0812">Transmembrane</keyword>
<reference evidence="2 3" key="1">
    <citation type="submission" date="2016-10" db="EMBL/GenBank/DDBJ databases">
        <authorList>
            <person name="de Groot N.N."/>
        </authorList>
    </citation>
    <scope>NUCLEOTIDE SEQUENCE [LARGE SCALE GENOMIC DNA]</scope>
    <source>
        <strain evidence="2 3">DSM 44993</strain>
    </source>
</reference>
<proteinExistence type="predicted"/>
<protein>
    <submittedName>
        <fullName evidence="2">Uncharacterized protein</fullName>
    </submittedName>
</protein>
<dbReference type="Proteomes" id="UP000198582">
    <property type="component" value="Unassembled WGS sequence"/>
</dbReference>
<name>A0A1H8RLR3_9PSEU</name>